<dbReference type="SUPFAM" id="SSF53850">
    <property type="entry name" value="Periplasmic binding protein-like II"/>
    <property type="match status" value="1"/>
</dbReference>
<evidence type="ECO:0000259" key="15">
    <source>
        <dbReference type="SMART" id="SM00079"/>
    </source>
</evidence>
<sequence>MITPSPLVWLLWWCPLVMNCGTSGAVYLVGQDGKGSSSNVMVTTLTQMVETQLEGCHLALATTDTYSTLFSQFVRNVAENEQTAAAVLEGRTLPLTTHINTTMTYLQLQHLSGLWREGQASCQVLILDFTREDIQVMIRVVERIALWMRPETRVIFVGGRETVATLLLHHALRNTRHALHIVTNTNPTQLHKLGAVVYRRCHYCSQGEAGMEVLGRWNVSAAAIPSQPMLFTEDPENYKGHKFRLVEKNYFPYTSSMRVTQEPATQLIHQDSLGTRIITAMAHSLNFTYVVHEPVDGQWGAEVDGQWNGMVRTLLLEDADVCLDLTVAPKRASVIQFAGAYIDESVVFLTNKPRPLPEYLSLVRPFTWEVWLVVVVSIVVWGVSVWLLLKVWPQALGGRVLDLKSALFYSLGIILEDPPLLPPNNPTGQMLVGWWLAGCLVITSMYRSLLISHLVVQGKTPVINTMPELVERPGYSWGTARVDGMLMTILGTSTDPVKKRLHEEMQVVTIEDGIRRVLDEDFAYFYSTYYMRILVATRYTDPSGYTPIHISTSRVNLYSGNSFSFRPGAPFFHRFSLARQRLLEAGLINYWMDDVINTRTREARRMDNGNGKESDTNQAISVSNVGFNSLEGIEGQVVLGLQHLQGAFITLLLGNGLGCLAFIIEQIH</sequence>
<evidence type="ECO:0000256" key="13">
    <source>
        <dbReference type="SAM" id="Phobius"/>
    </source>
</evidence>
<keyword evidence="8 13" id="KW-0472">Membrane</keyword>
<keyword evidence="7" id="KW-0406">Ion transport</keyword>
<organism evidence="17 18">
    <name type="scientific">Petrolisthes cinctipes</name>
    <name type="common">Flat porcelain crab</name>
    <dbReference type="NCBI Taxonomy" id="88211"/>
    <lineage>
        <taxon>Eukaryota</taxon>
        <taxon>Metazoa</taxon>
        <taxon>Ecdysozoa</taxon>
        <taxon>Arthropoda</taxon>
        <taxon>Crustacea</taxon>
        <taxon>Multicrustacea</taxon>
        <taxon>Malacostraca</taxon>
        <taxon>Eumalacostraca</taxon>
        <taxon>Eucarida</taxon>
        <taxon>Decapoda</taxon>
        <taxon>Pleocyemata</taxon>
        <taxon>Anomura</taxon>
        <taxon>Galatheoidea</taxon>
        <taxon>Porcellanidae</taxon>
        <taxon>Petrolisthes</taxon>
    </lineage>
</organism>
<dbReference type="GO" id="GO:0015276">
    <property type="term" value="F:ligand-gated monoatomic ion channel activity"/>
    <property type="evidence" value="ECO:0007669"/>
    <property type="project" value="InterPro"/>
</dbReference>
<dbReference type="SMART" id="SM00079">
    <property type="entry name" value="PBPe"/>
    <property type="match status" value="1"/>
</dbReference>
<dbReference type="GO" id="GO:0050906">
    <property type="term" value="P:detection of stimulus involved in sensory perception"/>
    <property type="evidence" value="ECO:0007669"/>
    <property type="project" value="UniProtKB-ARBA"/>
</dbReference>
<keyword evidence="6 13" id="KW-1133">Transmembrane helix</keyword>
<evidence type="ECO:0000256" key="3">
    <source>
        <dbReference type="ARBA" id="ARBA00022448"/>
    </source>
</evidence>
<evidence type="ECO:0000256" key="14">
    <source>
        <dbReference type="SAM" id="SignalP"/>
    </source>
</evidence>
<evidence type="ECO:0000256" key="11">
    <source>
        <dbReference type="ARBA" id="ARBA00023286"/>
    </source>
</evidence>
<evidence type="ECO:0000256" key="8">
    <source>
        <dbReference type="ARBA" id="ARBA00023136"/>
    </source>
</evidence>
<evidence type="ECO:0000256" key="10">
    <source>
        <dbReference type="ARBA" id="ARBA00023180"/>
    </source>
</evidence>
<keyword evidence="11" id="KW-1071">Ligand-gated ion channel</keyword>
<dbReference type="Gene3D" id="1.10.287.70">
    <property type="match status" value="1"/>
</dbReference>
<name>A0AAE1BTB6_PETCI</name>
<evidence type="ECO:0000256" key="12">
    <source>
        <dbReference type="ARBA" id="ARBA00023303"/>
    </source>
</evidence>
<keyword evidence="4" id="KW-1003">Cell membrane</keyword>
<accession>A0AAE1BTB6</accession>
<dbReference type="EMBL" id="JAWQEG010005879">
    <property type="protein sequence ID" value="KAK3856460.1"/>
    <property type="molecule type" value="Genomic_DNA"/>
</dbReference>
<comment type="subcellular location">
    <subcellularLocation>
        <location evidence="1">Cell membrane</location>
        <topology evidence="1">Multi-pass membrane protein</topology>
    </subcellularLocation>
</comment>
<gene>
    <name evidence="17" type="ORF">Pcinc_037221</name>
</gene>
<feature type="domain" description="Ionotropic glutamate receptor L-glutamate and glycine-binding" evidence="16">
    <location>
        <begin position="252"/>
        <end position="316"/>
    </location>
</feature>
<dbReference type="AlphaFoldDB" id="A0AAE1BTB6"/>
<keyword evidence="12" id="KW-0407">Ion channel</keyword>
<evidence type="ECO:0000256" key="4">
    <source>
        <dbReference type="ARBA" id="ARBA00022475"/>
    </source>
</evidence>
<evidence type="ECO:0000256" key="7">
    <source>
        <dbReference type="ARBA" id="ARBA00023065"/>
    </source>
</evidence>
<comment type="similarity">
    <text evidence="2">Belongs to the glutamate-gated ion channel (TC 1.A.10.1) family.</text>
</comment>
<evidence type="ECO:0000313" key="18">
    <source>
        <dbReference type="Proteomes" id="UP001286313"/>
    </source>
</evidence>
<feature type="transmembrane region" description="Helical" evidence="13">
    <location>
        <begin position="370"/>
        <end position="389"/>
    </location>
</feature>
<feature type="transmembrane region" description="Helical" evidence="13">
    <location>
        <begin position="435"/>
        <end position="456"/>
    </location>
</feature>
<evidence type="ECO:0000256" key="6">
    <source>
        <dbReference type="ARBA" id="ARBA00022989"/>
    </source>
</evidence>
<comment type="caution">
    <text evidence="17">The sequence shown here is derived from an EMBL/GenBank/DDBJ whole genome shotgun (WGS) entry which is preliminary data.</text>
</comment>
<dbReference type="PANTHER" id="PTHR42643">
    <property type="entry name" value="IONOTROPIC RECEPTOR 20A-RELATED"/>
    <property type="match status" value="1"/>
</dbReference>
<keyword evidence="5 13" id="KW-0812">Transmembrane</keyword>
<protein>
    <submittedName>
        <fullName evidence="17">Uncharacterized protein</fullName>
    </submittedName>
</protein>
<proteinExistence type="inferred from homology"/>
<feature type="domain" description="Ionotropic glutamate receptor C-terminal" evidence="15">
    <location>
        <begin position="256"/>
        <end position="594"/>
    </location>
</feature>
<dbReference type="InterPro" id="IPR019594">
    <property type="entry name" value="Glu/Gly-bd"/>
</dbReference>
<dbReference type="PANTHER" id="PTHR42643:SF24">
    <property type="entry name" value="IONOTROPIC RECEPTOR 60A"/>
    <property type="match status" value="1"/>
</dbReference>
<evidence type="ECO:0000256" key="5">
    <source>
        <dbReference type="ARBA" id="ARBA00022692"/>
    </source>
</evidence>
<keyword evidence="9" id="KW-0675">Receptor</keyword>
<keyword evidence="14" id="KW-0732">Signal</keyword>
<evidence type="ECO:0000259" key="16">
    <source>
        <dbReference type="SMART" id="SM00918"/>
    </source>
</evidence>
<feature type="chain" id="PRO_5041966113" evidence="14">
    <location>
        <begin position="25"/>
        <end position="668"/>
    </location>
</feature>
<dbReference type="Pfam" id="PF00060">
    <property type="entry name" value="Lig_chan"/>
    <property type="match status" value="1"/>
</dbReference>
<keyword evidence="18" id="KW-1185">Reference proteome</keyword>
<evidence type="ECO:0000256" key="2">
    <source>
        <dbReference type="ARBA" id="ARBA00008685"/>
    </source>
</evidence>
<dbReference type="Pfam" id="PF10613">
    <property type="entry name" value="Lig_chan-Glu_bd"/>
    <property type="match status" value="1"/>
</dbReference>
<evidence type="ECO:0000313" key="17">
    <source>
        <dbReference type="EMBL" id="KAK3856460.1"/>
    </source>
</evidence>
<keyword evidence="3" id="KW-0813">Transport</keyword>
<dbReference type="InterPro" id="IPR052192">
    <property type="entry name" value="Insect_Ionotropic_Sensory_Rcpt"/>
</dbReference>
<dbReference type="GO" id="GO:0005886">
    <property type="term" value="C:plasma membrane"/>
    <property type="evidence" value="ECO:0007669"/>
    <property type="project" value="UniProtKB-SubCell"/>
</dbReference>
<dbReference type="InterPro" id="IPR001320">
    <property type="entry name" value="Iontro_rcpt_C"/>
</dbReference>
<evidence type="ECO:0000256" key="9">
    <source>
        <dbReference type="ARBA" id="ARBA00023170"/>
    </source>
</evidence>
<reference evidence="17" key="1">
    <citation type="submission" date="2023-10" db="EMBL/GenBank/DDBJ databases">
        <title>Genome assemblies of two species of porcelain crab, Petrolisthes cinctipes and Petrolisthes manimaculis (Anomura: Porcellanidae).</title>
        <authorList>
            <person name="Angst P."/>
        </authorList>
    </citation>
    <scope>NUCLEOTIDE SEQUENCE</scope>
    <source>
        <strain evidence="17">PB745_01</strain>
        <tissue evidence="17">Gill</tissue>
    </source>
</reference>
<evidence type="ECO:0000256" key="1">
    <source>
        <dbReference type="ARBA" id="ARBA00004651"/>
    </source>
</evidence>
<dbReference type="Proteomes" id="UP001286313">
    <property type="component" value="Unassembled WGS sequence"/>
</dbReference>
<dbReference type="SMART" id="SM00918">
    <property type="entry name" value="Lig_chan-Glu_bd"/>
    <property type="match status" value="1"/>
</dbReference>
<keyword evidence="10" id="KW-0325">Glycoprotein</keyword>
<dbReference type="Gene3D" id="3.40.190.10">
    <property type="entry name" value="Periplasmic binding protein-like II"/>
    <property type="match status" value="1"/>
</dbReference>
<feature type="signal peptide" evidence="14">
    <location>
        <begin position="1"/>
        <end position="24"/>
    </location>
</feature>